<evidence type="ECO:0000256" key="5">
    <source>
        <dbReference type="ARBA" id="ARBA00048539"/>
    </source>
</evidence>
<keyword evidence="3 6" id="KW-0547">Nucleotide-binding</keyword>
<evidence type="ECO:0000313" key="9">
    <source>
        <dbReference type="Proteomes" id="UP000184485"/>
    </source>
</evidence>
<gene>
    <name evidence="6" type="primary">tilS</name>
    <name evidence="8" type="ORF">SAMN02745157_4727</name>
</gene>
<dbReference type="PANTHER" id="PTHR43033">
    <property type="entry name" value="TRNA(ILE)-LYSIDINE SYNTHASE-RELATED"/>
    <property type="match status" value="1"/>
</dbReference>
<dbReference type="STRING" id="1122133.SAMN02745157_4727"/>
<organism evidence="8 9">
    <name type="scientific">Kaistia soli DSM 19436</name>
    <dbReference type="NCBI Taxonomy" id="1122133"/>
    <lineage>
        <taxon>Bacteria</taxon>
        <taxon>Pseudomonadati</taxon>
        <taxon>Pseudomonadota</taxon>
        <taxon>Alphaproteobacteria</taxon>
        <taxon>Hyphomicrobiales</taxon>
        <taxon>Kaistiaceae</taxon>
        <taxon>Kaistia</taxon>
    </lineage>
</organism>
<dbReference type="InterPro" id="IPR012795">
    <property type="entry name" value="tRNA_Ile_lys_synt_N"/>
</dbReference>
<evidence type="ECO:0000256" key="4">
    <source>
        <dbReference type="ARBA" id="ARBA00022840"/>
    </source>
</evidence>
<feature type="domain" description="tRNA(Ile)-lysidine/2-thiocytidine synthase N-terminal" evidence="7">
    <location>
        <begin position="25"/>
        <end position="205"/>
    </location>
</feature>
<dbReference type="SUPFAM" id="SSF52402">
    <property type="entry name" value="Adenine nucleotide alpha hydrolases-like"/>
    <property type="match status" value="1"/>
</dbReference>
<keyword evidence="9" id="KW-1185">Reference proteome</keyword>
<evidence type="ECO:0000259" key="7">
    <source>
        <dbReference type="Pfam" id="PF01171"/>
    </source>
</evidence>
<comment type="similarity">
    <text evidence="6">Belongs to the tRNA(Ile)-lysidine synthase family.</text>
</comment>
<proteinExistence type="inferred from homology"/>
<dbReference type="InterPro" id="IPR011063">
    <property type="entry name" value="TilS/TtcA_N"/>
</dbReference>
<dbReference type="GO" id="GO:0032267">
    <property type="term" value="F:tRNA(Ile)-lysidine synthase activity"/>
    <property type="evidence" value="ECO:0007669"/>
    <property type="project" value="UniProtKB-EC"/>
</dbReference>
<evidence type="ECO:0000256" key="3">
    <source>
        <dbReference type="ARBA" id="ARBA00022741"/>
    </source>
</evidence>
<dbReference type="InterPro" id="IPR012094">
    <property type="entry name" value="tRNA_Ile_lys_synt"/>
</dbReference>
<dbReference type="NCBIfam" id="TIGR02432">
    <property type="entry name" value="lysidine_TilS_N"/>
    <property type="match status" value="1"/>
</dbReference>
<evidence type="ECO:0000313" key="8">
    <source>
        <dbReference type="EMBL" id="SHG73940.1"/>
    </source>
</evidence>
<evidence type="ECO:0000256" key="6">
    <source>
        <dbReference type="HAMAP-Rule" id="MF_01161"/>
    </source>
</evidence>
<evidence type="ECO:0000256" key="2">
    <source>
        <dbReference type="ARBA" id="ARBA00022694"/>
    </source>
</evidence>
<dbReference type="CDD" id="cd01992">
    <property type="entry name" value="TilS_N"/>
    <property type="match status" value="1"/>
</dbReference>
<dbReference type="Proteomes" id="UP000184485">
    <property type="component" value="Unassembled WGS sequence"/>
</dbReference>
<dbReference type="HAMAP" id="MF_01161">
    <property type="entry name" value="tRNA_Ile_lys_synt"/>
    <property type="match status" value="1"/>
</dbReference>
<dbReference type="Gene3D" id="3.40.50.620">
    <property type="entry name" value="HUPs"/>
    <property type="match status" value="1"/>
</dbReference>
<comment type="catalytic activity">
    <reaction evidence="5 6">
        <text>cytidine(34) in tRNA(Ile2) + L-lysine + ATP = lysidine(34) in tRNA(Ile2) + AMP + diphosphate + H(+)</text>
        <dbReference type="Rhea" id="RHEA:43744"/>
        <dbReference type="Rhea" id="RHEA-COMP:10625"/>
        <dbReference type="Rhea" id="RHEA-COMP:10670"/>
        <dbReference type="ChEBI" id="CHEBI:15378"/>
        <dbReference type="ChEBI" id="CHEBI:30616"/>
        <dbReference type="ChEBI" id="CHEBI:32551"/>
        <dbReference type="ChEBI" id="CHEBI:33019"/>
        <dbReference type="ChEBI" id="CHEBI:82748"/>
        <dbReference type="ChEBI" id="CHEBI:83665"/>
        <dbReference type="ChEBI" id="CHEBI:456215"/>
        <dbReference type="EC" id="6.3.4.19"/>
    </reaction>
</comment>
<dbReference type="GO" id="GO:0005524">
    <property type="term" value="F:ATP binding"/>
    <property type="evidence" value="ECO:0007669"/>
    <property type="project" value="UniProtKB-UniRule"/>
</dbReference>
<dbReference type="RefSeq" id="WP_073058030.1">
    <property type="nucleotide sequence ID" value="NZ_FQUP01000007.1"/>
</dbReference>
<feature type="binding site" evidence="6">
    <location>
        <begin position="30"/>
        <end position="35"/>
    </location>
    <ligand>
        <name>ATP</name>
        <dbReference type="ChEBI" id="CHEBI:30616"/>
    </ligand>
</feature>
<dbReference type="GO" id="GO:0006400">
    <property type="term" value="P:tRNA modification"/>
    <property type="evidence" value="ECO:0007669"/>
    <property type="project" value="UniProtKB-UniRule"/>
</dbReference>
<comment type="function">
    <text evidence="6">Ligates lysine onto the cytidine present at position 34 of the AUA codon-specific tRNA(Ile) that contains the anticodon CAU, in an ATP-dependent manner. Cytidine is converted to lysidine, thus changing the amino acid specificity of the tRNA from methionine to isoleucine.</text>
</comment>
<dbReference type="EMBL" id="FQUP01000007">
    <property type="protein sequence ID" value="SHG73940.1"/>
    <property type="molecule type" value="Genomic_DNA"/>
</dbReference>
<protein>
    <recommendedName>
        <fullName evidence="6">tRNA(Ile)-lysidine synthase</fullName>
        <ecNumber evidence="6">6.3.4.19</ecNumber>
    </recommendedName>
    <alternativeName>
        <fullName evidence="6">tRNA(Ile)-2-lysyl-cytidine synthase</fullName>
    </alternativeName>
    <alternativeName>
        <fullName evidence="6">tRNA(Ile)-lysidine synthetase</fullName>
    </alternativeName>
</protein>
<keyword evidence="6" id="KW-0963">Cytoplasm</keyword>
<dbReference type="OrthoDB" id="9807403at2"/>
<sequence>MRAAEPAGDLEVAGLFGRWATEPVIALAVSGGADSLALMSLAHRWRQSLDTGPRLVVLSVDHGLRPEAATEVAAVGTAAAKLGLAFQALRGTGSAPTSDIEAAARDLRYGLLFAAARAEGATVLMTAHHADDQAETLLLRMARGSGVYGLAAMAAESRREEMRIARPLLGLRRVDLAAVVAASGLTPVSDPHNEDSRFARARLRRVMPALAGEGLDTPTLVATAARFRRAASALDDYADRLLQSAKVDVTGAVRLEVARLAAEPEETRLRVLARILRAVGGAIYGPRLDSLVELASAMTSGVGTVPARTLAGVTIERRKGELRFQREAGRAGLPEIHVAGAFEGVWDGRFIVRIVAAEARLRLAPLGDAGRRSLGACLEDGLPRAMEASPALFQDDRLIAAPILGFQAAPEHNIRAEMRSIVPLRLLDRRRIDDL</sequence>
<comment type="domain">
    <text evidence="6">The N-terminal region contains the highly conserved SGGXDS motif, predicted to be a P-loop motif involved in ATP binding.</text>
</comment>
<keyword evidence="4 6" id="KW-0067">ATP-binding</keyword>
<reference evidence="8 9" key="1">
    <citation type="submission" date="2016-11" db="EMBL/GenBank/DDBJ databases">
        <authorList>
            <person name="Jaros S."/>
            <person name="Januszkiewicz K."/>
            <person name="Wedrychowicz H."/>
        </authorList>
    </citation>
    <scope>NUCLEOTIDE SEQUENCE [LARGE SCALE GENOMIC DNA]</scope>
    <source>
        <strain evidence="8 9">DSM 19436</strain>
    </source>
</reference>
<dbReference type="PANTHER" id="PTHR43033:SF1">
    <property type="entry name" value="TRNA(ILE)-LYSIDINE SYNTHASE-RELATED"/>
    <property type="match status" value="1"/>
</dbReference>
<evidence type="ECO:0000256" key="1">
    <source>
        <dbReference type="ARBA" id="ARBA00022598"/>
    </source>
</evidence>
<accession>A0A1M5M9K4</accession>
<dbReference type="GO" id="GO:0005737">
    <property type="term" value="C:cytoplasm"/>
    <property type="evidence" value="ECO:0007669"/>
    <property type="project" value="UniProtKB-SubCell"/>
</dbReference>
<dbReference type="InterPro" id="IPR014729">
    <property type="entry name" value="Rossmann-like_a/b/a_fold"/>
</dbReference>
<dbReference type="EC" id="6.3.4.19" evidence="6"/>
<name>A0A1M5M9K4_9HYPH</name>
<comment type="subcellular location">
    <subcellularLocation>
        <location evidence="6">Cytoplasm</location>
    </subcellularLocation>
</comment>
<keyword evidence="1 6" id="KW-0436">Ligase</keyword>
<dbReference type="AlphaFoldDB" id="A0A1M5M9K4"/>
<keyword evidence="2 6" id="KW-0819">tRNA processing</keyword>
<dbReference type="Pfam" id="PF01171">
    <property type="entry name" value="ATP_bind_3"/>
    <property type="match status" value="1"/>
</dbReference>